<dbReference type="Pfam" id="PF00069">
    <property type="entry name" value="Pkinase"/>
    <property type="match status" value="1"/>
</dbReference>
<dbReference type="EMBL" id="HG001489">
    <property type="protein sequence ID" value="CDF32379.1"/>
    <property type="molecule type" value="Genomic_DNA"/>
</dbReference>
<dbReference type="KEGG" id="ccp:CHC_T00008303001"/>
<evidence type="ECO:0000256" key="7">
    <source>
        <dbReference type="SAM" id="MobiDB-lite"/>
    </source>
</evidence>
<dbReference type="CDD" id="cd14081">
    <property type="entry name" value="STKc_BRSK1_2"/>
    <property type="match status" value="1"/>
</dbReference>
<evidence type="ECO:0000256" key="3">
    <source>
        <dbReference type="ARBA" id="ARBA00022741"/>
    </source>
</evidence>
<dbReference type="AlphaFoldDB" id="R7Q2X6"/>
<feature type="compositionally biased region" description="Low complexity" evidence="7">
    <location>
        <begin position="381"/>
        <end position="397"/>
    </location>
</feature>
<keyword evidence="4 9" id="KW-0418">Kinase</keyword>
<dbReference type="GeneID" id="17319760"/>
<keyword evidence="10" id="KW-1185">Reference proteome</keyword>
<dbReference type="SUPFAM" id="SSF56112">
    <property type="entry name" value="Protein kinase-like (PK-like)"/>
    <property type="match status" value="1"/>
</dbReference>
<sequence length="514" mass="56467">MANATDEVVVPTRQPIQLVTTDQGPRVGPYIFGKTLGTGSTGKVKLAKNLETDEIVAIKIVRKDFLENKPSLKKKMRREISVLKVLKHPNLMSLIDVFEIETHLFLVMEFVDGLELFEYLVRRGALPLTEALTFFQQIICGLEYCHNRLICHRDLKPENLLLDRHYNIKIADFGMTSLNRPGKLLETSCGSPHYCDPMVVSGEKYDGLKADIWSCGVILYAMVTGRLPFDDDNIQRLLQKVQAGQYHLPSELPKDLRDLIRAMLTVDPDKRITLAGIKEHPWFKSIIPRNWVEDKFVPPSEPMLNPDKFIVRSLMDLGWGDAAFINEELAKPGPSMEKVFYSQLQGHPMFHRSTITGPTPTDPIPEQVFPTLPKEPTPPQSTSSGTSEGSSSEASETLQQQMAAVSVADGGRTPATEGDGPQQDGTADALAVPTSAQGTASAPTGPERSSQGDGSAAGMGAGSLVRQSELMRLQEGGGKGEDVDEVIQNAAGNQKSWFDSVKNYLTGQQEDHAS</sequence>
<dbReference type="RefSeq" id="XP_005712044.1">
    <property type="nucleotide sequence ID" value="XM_005711987.1"/>
</dbReference>
<dbReference type="InterPro" id="IPR000719">
    <property type="entry name" value="Prot_kinase_dom"/>
</dbReference>
<dbReference type="GO" id="GO:0004674">
    <property type="term" value="F:protein serine/threonine kinase activity"/>
    <property type="evidence" value="ECO:0007669"/>
    <property type="project" value="UniProtKB-KW"/>
</dbReference>
<dbReference type="PROSITE" id="PS00108">
    <property type="entry name" value="PROTEIN_KINASE_ST"/>
    <property type="match status" value="1"/>
</dbReference>
<dbReference type="STRING" id="2769.R7Q2X6"/>
<evidence type="ECO:0000256" key="5">
    <source>
        <dbReference type="ARBA" id="ARBA00022840"/>
    </source>
</evidence>
<dbReference type="Gramene" id="CDF32379">
    <property type="protein sequence ID" value="CDF32379"/>
    <property type="gene ID" value="CHC_T00008303001"/>
</dbReference>
<proteinExistence type="predicted"/>
<dbReference type="InterPro" id="IPR011009">
    <property type="entry name" value="Kinase-like_dom_sf"/>
</dbReference>
<dbReference type="PANTHER" id="PTHR24346">
    <property type="entry name" value="MAP/MICROTUBULE AFFINITY-REGULATING KINASE"/>
    <property type="match status" value="1"/>
</dbReference>
<dbReference type="InterPro" id="IPR017441">
    <property type="entry name" value="Protein_kinase_ATP_BS"/>
</dbReference>
<evidence type="ECO:0000256" key="1">
    <source>
        <dbReference type="ARBA" id="ARBA00022527"/>
    </source>
</evidence>
<keyword evidence="1 9" id="KW-0723">Serine/threonine-protein kinase</keyword>
<feature type="domain" description="Protein kinase" evidence="8">
    <location>
        <begin position="30"/>
        <end position="283"/>
    </location>
</feature>
<evidence type="ECO:0000313" key="10">
    <source>
        <dbReference type="Proteomes" id="UP000012073"/>
    </source>
</evidence>
<dbReference type="PROSITE" id="PS00107">
    <property type="entry name" value="PROTEIN_KINASE_ATP"/>
    <property type="match status" value="1"/>
</dbReference>
<evidence type="ECO:0000256" key="6">
    <source>
        <dbReference type="PROSITE-ProRule" id="PRU10141"/>
    </source>
</evidence>
<dbReference type="InterPro" id="IPR008271">
    <property type="entry name" value="Ser/Thr_kinase_AS"/>
</dbReference>
<evidence type="ECO:0000256" key="4">
    <source>
        <dbReference type="ARBA" id="ARBA00022777"/>
    </source>
</evidence>
<feature type="region of interest" description="Disordered" evidence="7">
    <location>
        <begin position="350"/>
        <end position="485"/>
    </location>
</feature>
<dbReference type="GO" id="GO:0005737">
    <property type="term" value="C:cytoplasm"/>
    <property type="evidence" value="ECO:0007669"/>
    <property type="project" value="TreeGrafter"/>
</dbReference>
<keyword evidence="3 6" id="KW-0547">Nucleotide-binding</keyword>
<gene>
    <name evidence="9" type="ORF">CHC_T00008303001</name>
</gene>
<name>R7Q2X6_CHOCR</name>
<evidence type="ECO:0000313" key="9">
    <source>
        <dbReference type="EMBL" id="CDF32379.1"/>
    </source>
</evidence>
<reference evidence="10" key="1">
    <citation type="journal article" date="2013" name="Proc. Natl. Acad. Sci. U.S.A.">
        <title>Genome structure and metabolic features in the red seaweed Chondrus crispus shed light on evolution of the Archaeplastida.</title>
        <authorList>
            <person name="Collen J."/>
            <person name="Porcel B."/>
            <person name="Carre W."/>
            <person name="Ball S.G."/>
            <person name="Chaparro C."/>
            <person name="Tonon T."/>
            <person name="Barbeyron T."/>
            <person name="Michel G."/>
            <person name="Noel B."/>
            <person name="Valentin K."/>
            <person name="Elias M."/>
            <person name="Artiguenave F."/>
            <person name="Arun A."/>
            <person name="Aury J.M."/>
            <person name="Barbosa-Neto J.F."/>
            <person name="Bothwell J.H."/>
            <person name="Bouget F.Y."/>
            <person name="Brillet L."/>
            <person name="Cabello-Hurtado F."/>
            <person name="Capella-Gutierrez S."/>
            <person name="Charrier B."/>
            <person name="Cladiere L."/>
            <person name="Cock J.M."/>
            <person name="Coelho S.M."/>
            <person name="Colleoni C."/>
            <person name="Czjzek M."/>
            <person name="Da Silva C."/>
            <person name="Delage L."/>
            <person name="Denoeud F."/>
            <person name="Deschamps P."/>
            <person name="Dittami S.M."/>
            <person name="Gabaldon T."/>
            <person name="Gachon C.M."/>
            <person name="Groisillier A."/>
            <person name="Herve C."/>
            <person name="Jabbari K."/>
            <person name="Katinka M."/>
            <person name="Kloareg B."/>
            <person name="Kowalczyk N."/>
            <person name="Labadie K."/>
            <person name="Leblanc C."/>
            <person name="Lopez P.J."/>
            <person name="McLachlan D.H."/>
            <person name="Meslet-Cladiere L."/>
            <person name="Moustafa A."/>
            <person name="Nehr Z."/>
            <person name="Nyvall Collen P."/>
            <person name="Panaud O."/>
            <person name="Partensky F."/>
            <person name="Poulain J."/>
            <person name="Rensing S.A."/>
            <person name="Rousvoal S."/>
            <person name="Samson G."/>
            <person name="Symeonidi A."/>
            <person name="Weissenbach J."/>
            <person name="Zambounis A."/>
            <person name="Wincker P."/>
            <person name="Boyen C."/>
        </authorList>
    </citation>
    <scope>NUCLEOTIDE SEQUENCE [LARGE SCALE GENOMIC DNA]</scope>
    <source>
        <strain evidence="10">cv. Stackhouse</strain>
    </source>
</reference>
<dbReference type="FunFam" id="1.10.510.10:FF:000571">
    <property type="entry name" value="Maternal embryonic leucine zipper kinase"/>
    <property type="match status" value="1"/>
</dbReference>
<evidence type="ECO:0000256" key="2">
    <source>
        <dbReference type="ARBA" id="ARBA00022679"/>
    </source>
</evidence>
<dbReference type="GO" id="GO:0035556">
    <property type="term" value="P:intracellular signal transduction"/>
    <property type="evidence" value="ECO:0007669"/>
    <property type="project" value="TreeGrafter"/>
</dbReference>
<dbReference type="GO" id="GO:0005524">
    <property type="term" value="F:ATP binding"/>
    <property type="evidence" value="ECO:0007669"/>
    <property type="project" value="UniProtKB-UniRule"/>
</dbReference>
<dbReference type="SMART" id="SM00220">
    <property type="entry name" value="S_TKc"/>
    <property type="match status" value="1"/>
</dbReference>
<accession>R7Q2X6</accession>
<organism evidence="9 10">
    <name type="scientific">Chondrus crispus</name>
    <name type="common">Carrageen Irish moss</name>
    <name type="synonym">Polymorpha crispa</name>
    <dbReference type="NCBI Taxonomy" id="2769"/>
    <lineage>
        <taxon>Eukaryota</taxon>
        <taxon>Rhodophyta</taxon>
        <taxon>Florideophyceae</taxon>
        <taxon>Rhodymeniophycidae</taxon>
        <taxon>Gigartinales</taxon>
        <taxon>Gigartinaceae</taxon>
        <taxon>Chondrus</taxon>
    </lineage>
</organism>
<dbReference type="OMA" id="HRRLICH"/>
<dbReference type="FunFam" id="3.30.200.20:FF:000003">
    <property type="entry name" value="Non-specific serine/threonine protein kinase"/>
    <property type="match status" value="1"/>
</dbReference>
<dbReference type="Proteomes" id="UP000012073">
    <property type="component" value="Unassembled WGS sequence"/>
</dbReference>
<feature type="binding site" evidence="6">
    <location>
        <position position="63"/>
    </location>
    <ligand>
        <name>ATP</name>
        <dbReference type="ChEBI" id="CHEBI:30616"/>
    </ligand>
</feature>
<dbReference type="PANTHER" id="PTHR24346:SF82">
    <property type="entry name" value="KP78A-RELATED"/>
    <property type="match status" value="1"/>
</dbReference>
<keyword evidence="5 6" id="KW-0067">ATP-binding</keyword>
<dbReference type="PROSITE" id="PS50011">
    <property type="entry name" value="PROTEIN_KINASE_DOM"/>
    <property type="match status" value="1"/>
</dbReference>
<dbReference type="PhylomeDB" id="R7Q2X6"/>
<dbReference type="OrthoDB" id="193931at2759"/>
<protein>
    <submittedName>
        <fullName evidence="9">Serine/threonine protein kinase</fullName>
    </submittedName>
</protein>
<keyword evidence="2" id="KW-0808">Transferase</keyword>
<evidence type="ECO:0000259" key="8">
    <source>
        <dbReference type="PROSITE" id="PS50011"/>
    </source>
</evidence>
<dbReference type="Gene3D" id="1.10.510.10">
    <property type="entry name" value="Transferase(Phosphotransferase) domain 1"/>
    <property type="match status" value="1"/>
</dbReference>